<keyword evidence="4 5" id="KW-0472">Membrane</keyword>
<feature type="transmembrane region" description="Helical" evidence="5">
    <location>
        <begin position="56"/>
        <end position="76"/>
    </location>
</feature>
<feature type="transmembrane region" description="Helical" evidence="5">
    <location>
        <begin position="384"/>
        <end position="404"/>
    </location>
</feature>
<dbReference type="OrthoDB" id="5189108at2"/>
<dbReference type="InterPro" id="IPR036259">
    <property type="entry name" value="MFS_trans_sf"/>
</dbReference>
<keyword evidence="2 5" id="KW-0812">Transmembrane</keyword>
<dbReference type="GO" id="GO:0022857">
    <property type="term" value="F:transmembrane transporter activity"/>
    <property type="evidence" value="ECO:0007669"/>
    <property type="project" value="InterPro"/>
</dbReference>
<evidence type="ECO:0000256" key="4">
    <source>
        <dbReference type="ARBA" id="ARBA00023136"/>
    </source>
</evidence>
<evidence type="ECO:0000256" key="1">
    <source>
        <dbReference type="ARBA" id="ARBA00004651"/>
    </source>
</evidence>
<evidence type="ECO:0000256" key="5">
    <source>
        <dbReference type="SAM" id="Phobius"/>
    </source>
</evidence>
<dbReference type="CDD" id="cd17489">
    <property type="entry name" value="MFS_YfcJ_like"/>
    <property type="match status" value="1"/>
</dbReference>
<feature type="transmembrane region" description="Helical" evidence="5">
    <location>
        <begin position="319"/>
        <end position="346"/>
    </location>
</feature>
<evidence type="ECO:0000256" key="2">
    <source>
        <dbReference type="ARBA" id="ARBA00022692"/>
    </source>
</evidence>
<accession>A0A1I2RBR1</accession>
<name>A0A1I2RBR1_9CORY</name>
<evidence type="ECO:0000313" key="8">
    <source>
        <dbReference type="Proteomes" id="UP000199065"/>
    </source>
</evidence>
<protein>
    <submittedName>
        <fullName evidence="7">Predicted arabinose efflux permease, MFS family</fullName>
    </submittedName>
</protein>
<dbReference type="Gene3D" id="1.20.1250.20">
    <property type="entry name" value="MFS general substrate transporter like domains"/>
    <property type="match status" value="1"/>
</dbReference>
<feature type="transmembrane region" description="Helical" evidence="5">
    <location>
        <begin position="88"/>
        <end position="106"/>
    </location>
</feature>
<sequence length="470" mass="49683">MATTTLTRAEIEQLDSVWRSPGFTATLIAVAAAFGSWALLLPVVPLAVLDNGGSDALAGGSTGIFMATTVLTQMITPRLLRTIGYNPTMVFSAFMLGVPALGYLLGVDLVPVLFFSALRGIGFGALTVAQAALVAELVPVRFLGKASGILGVFIGLSQMVFLPSGLAIAHNFGFDTIYLVAAGTALVAALMCLRIPRLKAAPKAKPRTYDHPEEKLIPTVATWKLVTVPALAVLTLAMGFGAVSSFLPAAVNDIDPVDGAIFGGVMLSVVGGAQMIFRYGSGVVADRRGEPGSTMFFGQITGMLGLAVMALVVAQGWSVWFLVLAAVLFGAGFGCVQNEALLSMFFRLPRSKVSEASAIWNSSYDAGTGLGSFVLGIIAGKLAYQGSFGAGALIVFIGFLATIADRIIGRHRIAEYNNMRARLRQVPVARKAVHSARKIRRVATTPVPVTKLLTRRPPRPGWKRREEEDV</sequence>
<feature type="transmembrane region" description="Helical" evidence="5">
    <location>
        <begin position="176"/>
        <end position="195"/>
    </location>
</feature>
<feature type="transmembrane region" description="Helical" evidence="5">
    <location>
        <begin position="147"/>
        <end position="170"/>
    </location>
</feature>
<reference evidence="7 8" key="1">
    <citation type="submission" date="2016-10" db="EMBL/GenBank/DDBJ databases">
        <authorList>
            <person name="de Groot N.N."/>
        </authorList>
    </citation>
    <scope>NUCLEOTIDE SEQUENCE [LARGE SCALE GENOMIC DNA]</scope>
    <source>
        <strain>J11</strain>
        <strain evidence="8">PG 39</strain>
    </source>
</reference>
<feature type="transmembrane region" description="Helical" evidence="5">
    <location>
        <begin position="292"/>
        <end position="313"/>
    </location>
</feature>
<evidence type="ECO:0000259" key="6">
    <source>
        <dbReference type="PROSITE" id="PS50850"/>
    </source>
</evidence>
<dbReference type="STRING" id="185761.SAMN05660282_00727"/>
<evidence type="ECO:0000313" key="7">
    <source>
        <dbReference type="EMBL" id="SFG37890.1"/>
    </source>
</evidence>
<dbReference type="PANTHER" id="PTHR23531:SF1">
    <property type="entry name" value="QUINOLENE RESISTANCE PROTEIN NORA"/>
    <property type="match status" value="1"/>
</dbReference>
<dbReference type="GO" id="GO:0005886">
    <property type="term" value="C:plasma membrane"/>
    <property type="evidence" value="ECO:0007669"/>
    <property type="project" value="UniProtKB-SubCell"/>
</dbReference>
<dbReference type="RefSeq" id="WP_092284510.1">
    <property type="nucleotide sequence ID" value="NZ_FOPJ01000003.1"/>
</dbReference>
<evidence type="ECO:0000256" key="3">
    <source>
        <dbReference type="ARBA" id="ARBA00022989"/>
    </source>
</evidence>
<dbReference type="AlphaFoldDB" id="A0A1I2RBR1"/>
<feature type="transmembrane region" description="Helical" evidence="5">
    <location>
        <begin position="21"/>
        <end position="44"/>
    </location>
</feature>
<proteinExistence type="predicted"/>
<organism evidence="7 8">
    <name type="scientific">Corynebacterium spheniscorum</name>
    <dbReference type="NCBI Taxonomy" id="185761"/>
    <lineage>
        <taxon>Bacteria</taxon>
        <taxon>Bacillati</taxon>
        <taxon>Actinomycetota</taxon>
        <taxon>Actinomycetes</taxon>
        <taxon>Mycobacteriales</taxon>
        <taxon>Corynebacteriaceae</taxon>
        <taxon>Corynebacterium</taxon>
    </lineage>
</organism>
<feature type="domain" description="Major facilitator superfamily (MFS) profile" evidence="6">
    <location>
        <begin position="21"/>
        <end position="410"/>
    </location>
</feature>
<dbReference type="InterPro" id="IPR052714">
    <property type="entry name" value="MFS_Exporter"/>
</dbReference>
<dbReference type="InterPro" id="IPR011701">
    <property type="entry name" value="MFS"/>
</dbReference>
<dbReference type="EMBL" id="FOPJ01000003">
    <property type="protein sequence ID" value="SFG37890.1"/>
    <property type="molecule type" value="Genomic_DNA"/>
</dbReference>
<dbReference type="SUPFAM" id="SSF103473">
    <property type="entry name" value="MFS general substrate transporter"/>
    <property type="match status" value="1"/>
</dbReference>
<feature type="transmembrane region" description="Helical" evidence="5">
    <location>
        <begin position="216"/>
        <end position="240"/>
    </location>
</feature>
<dbReference type="PANTHER" id="PTHR23531">
    <property type="entry name" value="QUINOLENE RESISTANCE PROTEIN NORA"/>
    <property type="match status" value="1"/>
</dbReference>
<feature type="transmembrane region" description="Helical" evidence="5">
    <location>
        <begin position="112"/>
        <end position="135"/>
    </location>
</feature>
<feature type="transmembrane region" description="Helical" evidence="5">
    <location>
        <begin position="260"/>
        <end position="280"/>
    </location>
</feature>
<dbReference type="InterPro" id="IPR020846">
    <property type="entry name" value="MFS_dom"/>
</dbReference>
<gene>
    <name evidence="7" type="ORF">SAMN05660282_00727</name>
</gene>
<dbReference type="PROSITE" id="PS50850">
    <property type="entry name" value="MFS"/>
    <property type="match status" value="1"/>
</dbReference>
<keyword evidence="8" id="KW-1185">Reference proteome</keyword>
<comment type="subcellular location">
    <subcellularLocation>
        <location evidence="1">Cell membrane</location>
        <topology evidence="1">Multi-pass membrane protein</topology>
    </subcellularLocation>
</comment>
<dbReference type="Proteomes" id="UP000199065">
    <property type="component" value="Unassembled WGS sequence"/>
</dbReference>
<dbReference type="Pfam" id="PF07690">
    <property type="entry name" value="MFS_1"/>
    <property type="match status" value="1"/>
</dbReference>
<keyword evidence="3 5" id="KW-1133">Transmembrane helix</keyword>